<dbReference type="EMBL" id="SMSE01000004">
    <property type="protein sequence ID" value="TDG12216.1"/>
    <property type="molecule type" value="Genomic_DNA"/>
</dbReference>
<evidence type="ECO:0000313" key="3">
    <source>
        <dbReference type="Proteomes" id="UP000295554"/>
    </source>
</evidence>
<evidence type="ECO:0000313" key="2">
    <source>
        <dbReference type="EMBL" id="TDG12216.1"/>
    </source>
</evidence>
<keyword evidence="3" id="KW-1185">Reference proteome</keyword>
<dbReference type="OrthoDB" id="338827at2"/>
<dbReference type="Proteomes" id="UP000295554">
    <property type="component" value="Unassembled WGS sequence"/>
</dbReference>
<dbReference type="InterPro" id="IPR029062">
    <property type="entry name" value="Class_I_gatase-like"/>
</dbReference>
<dbReference type="SUPFAM" id="SSF52317">
    <property type="entry name" value="Class I glutamine amidotransferase-like"/>
    <property type="match status" value="1"/>
</dbReference>
<dbReference type="PANTHER" id="PTHR40469">
    <property type="entry name" value="SECRETED GLYCOSYL HYDROLASE"/>
    <property type="match status" value="1"/>
</dbReference>
<protein>
    <submittedName>
        <fullName evidence="2">ThuA domain-containing protein</fullName>
    </submittedName>
</protein>
<dbReference type="Gene3D" id="3.40.50.880">
    <property type="match status" value="1"/>
</dbReference>
<dbReference type="AlphaFoldDB" id="A0A4R5LPG1"/>
<dbReference type="PANTHER" id="PTHR40469:SF2">
    <property type="entry name" value="GALACTOSE-BINDING DOMAIN-LIKE SUPERFAMILY PROTEIN"/>
    <property type="match status" value="1"/>
</dbReference>
<organism evidence="2 3">
    <name type="scientific">Seongchinamella unica</name>
    <dbReference type="NCBI Taxonomy" id="2547392"/>
    <lineage>
        <taxon>Bacteria</taxon>
        <taxon>Pseudomonadati</taxon>
        <taxon>Pseudomonadota</taxon>
        <taxon>Gammaproteobacteria</taxon>
        <taxon>Cellvibrionales</taxon>
        <taxon>Halieaceae</taxon>
        <taxon>Seongchinamella</taxon>
    </lineage>
</organism>
<evidence type="ECO:0000259" key="1">
    <source>
        <dbReference type="Pfam" id="PF06283"/>
    </source>
</evidence>
<dbReference type="RefSeq" id="WP_133215224.1">
    <property type="nucleotide sequence ID" value="NZ_SMSE01000004.1"/>
</dbReference>
<gene>
    <name evidence="2" type="ORF">E2F43_17480</name>
</gene>
<feature type="domain" description="ThuA-like" evidence="1">
    <location>
        <begin position="54"/>
        <end position="279"/>
    </location>
</feature>
<dbReference type="Pfam" id="PF06283">
    <property type="entry name" value="ThuA"/>
    <property type="match status" value="1"/>
</dbReference>
<reference evidence="2 3" key="1">
    <citation type="submission" date="2019-03" db="EMBL/GenBank/DDBJ databases">
        <title>Seongchinamella monodicae gen. nov., sp. nov., a novel member of the Gammaproteobacteria isolated from a tidal mudflat of beach.</title>
        <authorList>
            <person name="Yang H.G."/>
            <person name="Kang J.W."/>
            <person name="Lee S.D."/>
        </authorList>
    </citation>
    <scope>NUCLEOTIDE SEQUENCE [LARGE SCALE GENOMIC DNA]</scope>
    <source>
        <strain evidence="2 3">GH4-78</strain>
    </source>
</reference>
<dbReference type="InterPro" id="IPR029010">
    <property type="entry name" value="ThuA-like"/>
</dbReference>
<proteinExistence type="predicted"/>
<sequence length="288" mass="31947">MVKIISRLLLVLVLLLALVLAGVWYIGAWNLIVPNHSHDTAAPVIPGEVSEPAILVFTKTNGFRHKDGIAGGLVALRQIAGKRDWSLYATENGAVFNREQLSRFAAVVFLNTTGDTLNAEQEQAFQVWLESGGGWLGIHAAGDGSHSDWDWYLEKLIGARFTAHILGPQTQQATVVSEQPESPLLAGLPPQWQHEEEWYSWEQSPRGNGFDVLAVVDESSYTPVQKLLWKEYDLRMGDHPVVWSNCVGEGKTLYSAMGHWGSAFAQPQHLRLLENGLAWLIDRSADCR</sequence>
<comment type="caution">
    <text evidence="2">The sequence shown here is derived from an EMBL/GenBank/DDBJ whole genome shotgun (WGS) entry which is preliminary data.</text>
</comment>
<accession>A0A4R5LPG1</accession>
<name>A0A4R5LPG1_9GAMM</name>